<keyword evidence="4 5" id="KW-0472">Membrane</keyword>
<feature type="transmembrane region" description="Helical" evidence="5">
    <location>
        <begin position="99"/>
        <end position="117"/>
    </location>
</feature>
<dbReference type="InterPro" id="IPR036259">
    <property type="entry name" value="MFS_trans_sf"/>
</dbReference>
<evidence type="ECO:0000256" key="1">
    <source>
        <dbReference type="ARBA" id="ARBA00004141"/>
    </source>
</evidence>
<keyword evidence="3 5" id="KW-1133">Transmembrane helix</keyword>
<dbReference type="Proteomes" id="UP000770661">
    <property type="component" value="Unassembled WGS sequence"/>
</dbReference>
<feature type="transmembrane region" description="Helical" evidence="5">
    <location>
        <begin position="258"/>
        <end position="279"/>
    </location>
</feature>
<dbReference type="SUPFAM" id="SSF103473">
    <property type="entry name" value="MFS general substrate transporter"/>
    <property type="match status" value="1"/>
</dbReference>
<feature type="transmembrane region" description="Helical" evidence="5">
    <location>
        <begin position="288"/>
        <end position="309"/>
    </location>
</feature>
<dbReference type="EMBL" id="JACEEZ010024490">
    <property type="protein sequence ID" value="KAG0710128.1"/>
    <property type="molecule type" value="Genomic_DNA"/>
</dbReference>
<comment type="caution">
    <text evidence="7">The sequence shown here is derived from an EMBL/GenBank/DDBJ whole genome shotgun (WGS) entry which is preliminary data.</text>
</comment>
<reference evidence="7" key="1">
    <citation type="submission" date="2020-07" db="EMBL/GenBank/DDBJ databases">
        <title>The High-quality genome of the commercially important snow crab, Chionoecetes opilio.</title>
        <authorList>
            <person name="Jeong J.-H."/>
            <person name="Ryu S."/>
        </authorList>
    </citation>
    <scope>NUCLEOTIDE SEQUENCE</scope>
    <source>
        <strain evidence="7">MADBK_172401_WGS</strain>
        <tissue evidence="7">Digestive gland</tissue>
    </source>
</reference>
<sequence length="420" mass="46689">MQDHGNATPITPMANHSTGLHAEDECKYRIDTPEGVQLEDCLEFDFDNSTFTSTLTAEYNLVCGRAYLQSTYQSLYMFGVFVGAPINGYLSDKYGRKSTVVLGVIAYMVISFVSAWLPFISLIFIARFLLGSLHAVCCYTSYILSKLIDESPRWLIVNGRSKEALRILSKVARWHSLELPREAEMKKMIEDQDPEVQDPPQKSSMRVLHKSIIKEALVLVRTPQLRIITLIVYLDYLMGSMVYFGLSLSGGSISDNPFTYMVLSGLVEVPAYIFTSFIVQRFGRKPTLAFFMLFSAANLLCLAVIPAAYSTTIVALAMVGKLGITAGFQTIIFYSSELFPTQVRSRGMGTSYMMSRIGSMVSPFITDLVGTIYPWAPFVIFGTGALLAGAGTFLLPETRGQVLPDTIAQLEARAREERKK</sequence>
<dbReference type="Gene3D" id="1.20.1250.20">
    <property type="entry name" value="MFS general substrate transporter like domains"/>
    <property type="match status" value="2"/>
</dbReference>
<gene>
    <name evidence="7" type="primary">Orct2_0</name>
    <name evidence="7" type="ORF">GWK47_023451</name>
</gene>
<dbReference type="Pfam" id="PF07690">
    <property type="entry name" value="MFS_1"/>
    <property type="match status" value="1"/>
</dbReference>
<dbReference type="InterPro" id="IPR020846">
    <property type="entry name" value="MFS_dom"/>
</dbReference>
<evidence type="ECO:0000256" key="5">
    <source>
        <dbReference type="SAM" id="Phobius"/>
    </source>
</evidence>
<organism evidence="7 8">
    <name type="scientific">Chionoecetes opilio</name>
    <name type="common">Atlantic snow crab</name>
    <name type="synonym">Cancer opilio</name>
    <dbReference type="NCBI Taxonomy" id="41210"/>
    <lineage>
        <taxon>Eukaryota</taxon>
        <taxon>Metazoa</taxon>
        <taxon>Ecdysozoa</taxon>
        <taxon>Arthropoda</taxon>
        <taxon>Crustacea</taxon>
        <taxon>Multicrustacea</taxon>
        <taxon>Malacostraca</taxon>
        <taxon>Eumalacostraca</taxon>
        <taxon>Eucarida</taxon>
        <taxon>Decapoda</taxon>
        <taxon>Pleocyemata</taxon>
        <taxon>Brachyura</taxon>
        <taxon>Eubrachyura</taxon>
        <taxon>Majoidea</taxon>
        <taxon>Majidae</taxon>
        <taxon>Chionoecetes</taxon>
    </lineage>
</organism>
<dbReference type="OrthoDB" id="5296287at2759"/>
<dbReference type="AlphaFoldDB" id="A0A8J4XMY0"/>
<keyword evidence="2 5" id="KW-0812">Transmembrane</keyword>
<feature type="transmembrane region" description="Helical" evidence="5">
    <location>
        <begin position="123"/>
        <end position="144"/>
    </location>
</feature>
<name>A0A8J4XMY0_CHIOP</name>
<proteinExistence type="predicted"/>
<dbReference type="GO" id="GO:0016020">
    <property type="term" value="C:membrane"/>
    <property type="evidence" value="ECO:0007669"/>
    <property type="project" value="UniProtKB-SubCell"/>
</dbReference>
<keyword evidence="8" id="KW-1185">Reference proteome</keyword>
<evidence type="ECO:0000313" key="8">
    <source>
        <dbReference type="Proteomes" id="UP000770661"/>
    </source>
</evidence>
<protein>
    <submittedName>
        <fullName evidence="7">Organic cation transporter-like protein</fullName>
    </submittedName>
</protein>
<dbReference type="Pfam" id="PF00083">
    <property type="entry name" value="Sugar_tr"/>
    <property type="match status" value="1"/>
</dbReference>
<evidence type="ECO:0000259" key="6">
    <source>
        <dbReference type="PROSITE" id="PS50850"/>
    </source>
</evidence>
<evidence type="ECO:0000256" key="2">
    <source>
        <dbReference type="ARBA" id="ARBA00022692"/>
    </source>
</evidence>
<evidence type="ECO:0000313" key="7">
    <source>
        <dbReference type="EMBL" id="KAG0710128.1"/>
    </source>
</evidence>
<dbReference type="InterPro" id="IPR011701">
    <property type="entry name" value="MFS"/>
</dbReference>
<evidence type="ECO:0000256" key="3">
    <source>
        <dbReference type="ARBA" id="ARBA00022989"/>
    </source>
</evidence>
<feature type="transmembrane region" description="Helical" evidence="5">
    <location>
        <begin position="315"/>
        <end position="335"/>
    </location>
</feature>
<dbReference type="InterPro" id="IPR005828">
    <property type="entry name" value="MFS_sugar_transport-like"/>
</dbReference>
<dbReference type="PROSITE" id="PS50850">
    <property type="entry name" value="MFS"/>
    <property type="match status" value="1"/>
</dbReference>
<evidence type="ECO:0000256" key="4">
    <source>
        <dbReference type="ARBA" id="ARBA00023136"/>
    </source>
</evidence>
<comment type="subcellular location">
    <subcellularLocation>
        <location evidence="1">Membrane</location>
        <topology evidence="1">Multi-pass membrane protein</topology>
    </subcellularLocation>
</comment>
<dbReference type="PANTHER" id="PTHR24064">
    <property type="entry name" value="SOLUTE CARRIER FAMILY 22 MEMBER"/>
    <property type="match status" value="1"/>
</dbReference>
<dbReference type="GO" id="GO:0022857">
    <property type="term" value="F:transmembrane transporter activity"/>
    <property type="evidence" value="ECO:0007669"/>
    <property type="project" value="InterPro"/>
</dbReference>
<feature type="domain" description="Major facilitator superfamily (MFS) profile" evidence="6">
    <location>
        <begin position="1"/>
        <end position="400"/>
    </location>
</feature>
<feature type="transmembrane region" description="Helical" evidence="5">
    <location>
        <begin position="227"/>
        <end position="246"/>
    </location>
</feature>
<accession>A0A8J4XMY0</accession>